<dbReference type="Proteomes" id="UP000270296">
    <property type="component" value="Unassembled WGS sequence"/>
</dbReference>
<evidence type="ECO:0000256" key="1">
    <source>
        <dbReference type="ARBA" id="ARBA00022676"/>
    </source>
</evidence>
<gene>
    <name evidence="4" type="ORF">SBAD_LOCUS2112</name>
</gene>
<keyword evidence="3" id="KW-0333">Golgi apparatus</keyword>
<evidence type="ECO:0000256" key="2">
    <source>
        <dbReference type="ARBA" id="ARBA00022679"/>
    </source>
</evidence>
<keyword evidence="1 3" id="KW-0328">Glycosyltransferase</keyword>
<dbReference type="GO" id="GO:0005975">
    <property type="term" value="P:carbohydrate metabolic process"/>
    <property type="evidence" value="ECO:0007669"/>
    <property type="project" value="InterPro"/>
</dbReference>
<dbReference type="InterPro" id="IPR002516">
    <property type="entry name" value="Glyco_trans_11"/>
</dbReference>
<comment type="subcellular location">
    <subcellularLocation>
        <location evidence="3">Golgi apparatus</location>
        <location evidence="3">Golgi stack membrane</location>
        <topology evidence="3">Single-pass type II membrane protein</topology>
    </subcellularLocation>
</comment>
<keyword evidence="3" id="KW-0735">Signal-anchor</keyword>
<sequence length="331" mass="37894">MLCQSDTSITKILKVYKKQFSVLKKARGLFLIVLLICLFLIYSRFETPIVEKKPNAPCGRIYARCSINLANMMFQYASLYGIAKANNLWPYFECEKTLLYDTFRLSIPRVTSSPKNATFLSEKACCMHDQQMMKLGCGKDYVTDGYLQSWLYFLDYEKELRKEFTFTSEVSHVCSETFAKIRKELNASSDTVAVGVHVRRGDLLEPALVNKGYVAANEAFMRVAIFTAQKVLTEPAKRLIIIIVGQEYQWNMKNVPESPDVYVLSPVSAAVDMCVLSKCNHVIYSVGTYGWWSAFLANGRTFYMKQFCNPGSEMCRITRAEDHFLPQWKPL</sequence>
<keyword evidence="3" id="KW-1133">Transmembrane helix</keyword>
<evidence type="ECO:0000313" key="4">
    <source>
        <dbReference type="EMBL" id="VDO96586.1"/>
    </source>
</evidence>
<comment type="pathway">
    <text evidence="3">Protein modification; protein glycosylation.</text>
</comment>
<keyword evidence="3" id="KW-0812">Transmembrane</keyword>
<comment type="similarity">
    <text evidence="3">Belongs to the glycosyltransferase 11 family.</text>
</comment>
<dbReference type="WBParaSite" id="SBAD_0000221501-mRNA-1">
    <property type="protein sequence ID" value="SBAD_0000221501-mRNA-1"/>
    <property type="gene ID" value="SBAD_0000221501"/>
</dbReference>
<dbReference type="AlphaFoldDB" id="A0A183IER8"/>
<keyword evidence="5" id="KW-1185">Reference proteome</keyword>
<keyword evidence="3" id="KW-0325">Glycoprotein</keyword>
<dbReference type="EMBL" id="UZAM01007091">
    <property type="protein sequence ID" value="VDO96586.1"/>
    <property type="molecule type" value="Genomic_DNA"/>
</dbReference>
<reference evidence="6" key="1">
    <citation type="submission" date="2016-06" db="UniProtKB">
        <authorList>
            <consortium name="WormBaseParasite"/>
        </authorList>
    </citation>
    <scope>IDENTIFICATION</scope>
</reference>
<dbReference type="CDD" id="cd11301">
    <property type="entry name" value="Fut1_Fut2_like"/>
    <property type="match status" value="1"/>
</dbReference>
<feature type="transmembrane region" description="Helical" evidence="3">
    <location>
        <begin position="26"/>
        <end position="45"/>
    </location>
</feature>
<accession>A0A183IER8</accession>
<protein>
    <recommendedName>
        <fullName evidence="3">L-Fucosyltransferase</fullName>
        <ecNumber evidence="3">2.4.1.-</ecNumber>
    </recommendedName>
</protein>
<dbReference type="PANTHER" id="PTHR11927:SF9">
    <property type="entry name" value="L-FUCOSYLTRANSFERASE"/>
    <property type="match status" value="1"/>
</dbReference>
<dbReference type="GO" id="GO:0032580">
    <property type="term" value="C:Golgi cisterna membrane"/>
    <property type="evidence" value="ECO:0007669"/>
    <property type="project" value="UniProtKB-SubCell"/>
</dbReference>
<organism evidence="6">
    <name type="scientific">Soboliphyme baturini</name>
    <dbReference type="NCBI Taxonomy" id="241478"/>
    <lineage>
        <taxon>Eukaryota</taxon>
        <taxon>Metazoa</taxon>
        <taxon>Ecdysozoa</taxon>
        <taxon>Nematoda</taxon>
        <taxon>Enoplea</taxon>
        <taxon>Dorylaimia</taxon>
        <taxon>Dioctophymatida</taxon>
        <taxon>Dioctophymatoidea</taxon>
        <taxon>Soboliphymatidae</taxon>
        <taxon>Soboliphyme</taxon>
    </lineage>
</organism>
<dbReference type="Pfam" id="PF01531">
    <property type="entry name" value="Glyco_transf_11"/>
    <property type="match status" value="1"/>
</dbReference>
<dbReference type="UniPathway" id="UPA00378"/>
<dbReference type="EC" id="2.4.1.-" evidence="3"/>
<dbReference type="OrthoDB" id="3226at2759"/>
<dbReference type="PANTHER" id="PTHR11927">
    <property type="entry name" value="GALACTOSIDE 2-L-FUCOSYLTRANSFERASE"/>
    <property type="match status" value="1"/>
</dbReference>
<dbReference type="GO" id="GO:0008107">
    <property type="term" value="F:galactoside 2-alpha-L-fucosyltransferase activity"/>
    <property type="evidence" value="ECO:0007669"/>
    <property type="project" value="InterPro"/>
</dbReference>
<reference evidence="4 5" key="2">
    <citation type="submission" date="2018-11" db="EMBL/GenBank/DDBJ databases">
        <authorList>
            <consortium name="Pathogen Informatics"/>
        </authorList>
    </citation>
    <scope>NUCLEOTIDE SEQUENCE [LARGE SCALE GENOMIC DNA]</scope>
</reference>
<proteinExistence type="inferred from homology"/>
<evidence type="ECO:0000313" key="5">
    <source>
        <dbReference type="Proteomes" id="UP000270296"/>
    </source>
</evidence>
<evidence type="ECO:0000256" key="3">
    <source>
        <dbReference type="RuleBase" id="RU363129"/>
    </source>
</evidence>
<keyword evidence="2 3" id="KW-0808">Transferase</keyword>
<evidence type="ECO:0000313" key="6">
    <source>
        <dbReference type="WBParaSite" id="SBAD_0000221501-mRNA-1"/>
    </source>
</evidence>
<name>A0A183IER8_9BILA</name>
<keyword evidence="3" id="KW-0472">Membrane</keyword>